<dbReference type="AlphaFoldDB" id="A0A3S5ERX2"/>
<dbReference type="KEGG" id="rpne:NCTC8284_00316"/>
<accession>A0A3S5ERX2</accession>
<dbReference type="Proteomes" id="UP000278733">
    <property type="component" value="Chromosome"/>
</dbReference>
<evidence type="ECO:0000313" key="2">
    <source>
        <dbReference type="Proteomes" id="UP000278733"/>
    </source>
</evidence>
<name>A0A3S5ERX2_9PAST</name>
<protein>
    <recommendedName>
        <fullName evidence="3">Right handed beta helix domain-containing protein</fullName>
    </recommendedName>
</protein>
<dbReference type="EMBL" id="LR134405">
    <property type="protein sequence ID" value="VEH65181.1"/>
    <property type="molecule type" value="Genomic_DNA"/>
</dbReference>
<evidence type="ECO:0008006" key="3">
    <source>
        <dbReference type="Google" id="ProtNLM"/>
    </source>
</evidence>
<evidence type="ECO:0000313" key="1">
    <source>
        <dbReference type="EMBL" id="VEH65181.1"/>
    </source>
</evidence>
<organism evidence="1 2">
    <name type="scientific">Rodentibacter pneumotropicus</name>
    <dbReference type="NCBI Taxonomy" id="758"/>
    <lineage>
        <taxon>Bacteria</taxon>
        <taxon>Pseudomonadati</taxon>
        <taxon>Pseudomonadota</taxon>
        <taxon>Gammaproteobacteria</taxon>
        <taxon>Pasteurellales</taxon>
        <taxon>Pasteurellaceae</taxon>
        <taxon>Rodentibacter</taxon>
    </lineage>
</organism>
<sequence>MLNNCVIDQPAKYGKIHIENSPNTVVNNTQISVPNDIFSGIHIMNSDVELNNVTLSATLIEAKQISQVAVEAINSAVNINGGHYKTETAQETSEAFRLNNSTLNVKMQPFLSVEKPVVVYH</sequence>
<reference evidence="1 2" key="1">
    <citation type="submission" date="2018-12" db="EMBL/GenBank/DDBJ databases">
        <authorList>
            <consortium name="Pathogen Informatics"/>
        </authorList>
    </citation>
    <scope>NUCLEOTIDE SEQUENCE [LARGE SCALE GENOMIC DNA]</scope>
    <source>
        <strain evidence="1 2">NCTC8284</strain>
    </source>
</reference>
<proteinExistence type="predicted"/>
<gene>
    <name evidence="1" type="ORF">NCTC8284_00316</name>
</gene>